<dbReference type="GO" id="GO:0030154">
    <property type="term" value="P:cell differentiation"/>
    <property type="evidence" value="ECO:0007669"/>
    <property type="project" value="TreeGrafter"/>
</dbReference>
<dbReference type="Pfam" id="PF03165">
    <property type="entry name" value="MH1"/>
    <property type="match status" value="1"/>
</dbReference>
<dbReference type="eggNOG" id="KOG3701">
    <property type="taxonomic scope" value="Eukaryota"/>
</dbReference>
<reference evidence="7" key="2">
    <citation type="submission" date="2015-02" db="UniProtKB">
        <authorList>
            <consortium name="EnsemblMetazoa"/>
        </authorList>
    </citation>
    <scope>IDENTIFICATION</scope>
</reference>
<feature type="compositionally biased region" description="Basic residues" evidence="5">
    <location>
        <begin position="43"/>
        <end position="53"/>
    </location>
</feature>
<accession>T1JHA7</accession>
<proteinExistence type="predicted"/>
<protein>
    <recommendedName>
        <fullName evidence="6">MH1 domain-containing protein</fullName>
    </recommendedName>
</protein>
<keyword evidence="4" id="KW-0539">Nucleus</keyword>
<comment type="subcellular location">
    <subcellularLocation>
        <location evidence="1">Nucleus</location>
    </subcellularLocation>
</comment>
<dbReference type="PANTHER" id="PTHR13703:SF54">
    <property type="entry name" value="MOTHERS AGAINST DECAPENTAPLEGIC HOMOLOG"/>
    <property type="match status" value="1"/>
</dbReference>
<dbReference type="GO" id="GO:0009653">
    <property type="term" value="P:anatomical structure morphogenesis"/>
    <property type="evidence" value="ECO:0007669"/>
    <property type="project" value="TreeGrafter"/>
</dbReference>
<evidence type="ECO:0000256" key="1">
    <source>
        <dbReference type="ARBA" id="ARBA00004123"/>
    </source>
</evidence>
<dbReference type="Proteomes" id="UP000014500">
    <property type="component" value="Unassembled WGS sequence"/>
</dbReference>
<sequence>MAAPAWRIQRRVNNKTQGVVGAKEATAIVESRNLHAKDAIPHRAPKHQTHKSRSTNPDRTREIYKTCPRRPSLSYLIFTRDPRRATRHPSGRGVTCRGDHESGGRKREKREEKNNISDQAKCFGVCCAVLIKFSSLFIVGKSILNELGFSLREAEKQPGRTLCFPFMFRSKRSALVKRLSKHQLELGSADRAERGGSGGGGGGHETASAVENNEQVVKSAANCMLKKLNVLQLELLVQSVESKGGDSDGCLLLDKGDVPVGCRTLPPHFLCCLLLRWPDLRQPFELKRLAACKSNHHDPVYICCNPYHWSRLCKPETPPPPYSKFALERFKPEDRAPSEPVSLETGGTNQYGSLSSQQTGK</sequence>
<evidence type="ECO:0000313" key="7">
    <source>
        <dbReference type="EnsemblMetazoa" id="SMAR013238-PA"/>
    </source>
</evidence>
<organism evidence="7 8">
    <name type="scientific">Strigamia maritima</name>
    <name type="common">European centipede</name>
    <name type="synonym">Geophilus maritimus</name>
    <dbReference type="NCBI Taxonomy" id="126957"/>
    <lineage>
        <taxon>Eukaryota</taxon>
        <taxon>Metazoa</taxon>
        <taxon>Ecdysozoa</taxon>
        <taxon>Arthropoda</taxon>
        <taxon>Myriapoda</taxon>
        <taxon>Chilopoda</taxon>
        <taxon>Pleurostigmophora</taxon>
        <taxon>Geophilomorpha</taxon>
        <taxon>Linotaeniidae</taxon>
        <taxon>Strigamia</taxon>
    </lineage>
</organism>
<evidence type="ECO:0000256" key="3">
    <source>
        <dbReference type="ARBA" id="ARBA00023163"/>
    </source>
</evidence>
<dbReference type="CDD" id="cd10489">
    <property type="entry name" value="MH1_SMAD_6_7"/>
    <property type="match status" value="1"/>
</dbReference>
<dbReference type="Gene3D" id="3.90.520.10">
    <property type="entry name" value="SMAD MH1 domain"/>
    <property type="match status" value="1"/>
</dbReference>
<feature type="compositionally biased region" description="Polar residues" evidence="5">
    <location>
        <begin position="345"/>
        <end position="361"/>
    </location>
</feature>
<dbReference type="GO" id="GO:0140416">
    <property type="term" value="F:transcription regulator inhibitor activity"/>
    <property type="evidence" value="ECO:0007669"/>
    <property type="project" value="TreeGrafter"/>
</dbReference>
<dbReference type="InterPro" id="IPR013790">
    <property type="entry name" value="Dwarfin"/>
</dbReference>
<dbReference type="InterPro" id="IPR036578">
    <property type="entry name" value="SMAD_MH1_sf"/>
</dbReference>
<dbReference type="EnsemblMetazoa" id="SMAR013238-RA">
    <property type="protein sequence ID" value="SMAR013238-PA"/>
    <property type="gene ID" value="SMAR013238"/>
</dbReference>
<dbReference type="GO" id="GO:0006357">
    <property type="term" value="P:regulation of transcription by RNA polymerase II"/>
    <property type="evidence" value="ECO:0007669"/>
    <property type="project" value="TreeGrafter"/>
</dbReference>
<dbReference type="STRING" id="126957.T1JHA7"/>
<evidence type="ECO:0000256" key="5">
    <source>
        <dbReference type="SAM" id="MobiDB-lite"/>
    </source>
</evidence>
<feature type="region of interest" description="Disordered" evidence="5">
    <location>
        <begin position="40"/>
        <end position="60"/>
    </location>
</feature>
<dbReference type="AlphaFoldDB" id="T1JHA7"/>
<reference evidence="8" key="1">
    <citation type="submission" date="2011-05" db="EMBL/GenBank/DDBJ databases">
        <authorList>
            <person name="Richards S.R."/>
            <person name="Qu J."/>
            <person name="Jiang H."/>
            <person name="Jhangiani S.N."/>
            <person name="Agravi P."/>
            <person name="Goodspeed R."/>
            <person name="Gross S."/>
            <person name="Mandapat C."/>
            <person name="Jackson L."/>
            <person name="Mathew T."/>
            <person name="Pu L."/>
            <person name="Thornton R."/>
            <person name="Saada N."/>
            <person name="Wilczek-Boney K.B."/>
            <person name="Lee S."/>
            <person name="Kovar C."/>
            <person name="Wu Y."/>
            <person name="Scherer S.E."/>
            <person name="Worley K.C."/>
            <person name="Muzny D.M."/>
            <person name="Gibbs R."/>
        </authorList>
    </citation>
    <scope>NUCLEOTIDE SEQUENCE</scope>
    <source>
        <strain evidence="8">Brora</strain>
    </source>
</reference>
<dbReference type="GO" id="GO:0060395">
    <property type="term" value="P:SMAD protein signal transduction"/>
    <property type="evidence" value="ECO:0007669"/>
    <property type="project" value="TreeGrafter"/>
</dbReference>
<keyword evidence="3" id="KW-0804">Transcription</keyword>
<dbReference type="GO" id="GO:0071144">
    <property type="term" value="C:heteromeric SMAD protein complex"/>
    <property type="evidence" value="ECO:0007669"/>
    <property type="project" value="TreeGrafter"/>
</dbReference>
<evidence type="ECO:0000256" key="2">
    <source>
        <dbReference type="ARBA" id="ARBA00023015"/>
    </source>
</evidence>
<feature type="region of interest" description="Disordered" evidence="5">
    <location>
        <begin position="84"/>
        <end position="114"/>
    </location>
</feature>
<dbReference type="SUPFAM" id="SSF56366">
    <property type="entry name" value="SMAD MH1 domain"/>
    <property type="match status" value="1"/>
</dbReference>
<feature type="region of interest" description="Disordered" evidence="5">
    <location>
        <begin position="332"/>
        <end position="361"/>
    </location>
</feature>
<dbReference type="EMBL" id="JH431870">
    <property type="status" value="NOT_ANNOTATED_CDS"/>
    <property type="molecule type" value="Genomic_DNA"/>
</dbReference>
<keyword evidence="2" id="KW-0805">Transcription regulation</keyword>
<feature type="compositionally biased region" description="Gly residues" evidence="5">
    <location>
        <begin position="195"/>
        <end position="204"/>
    </location>
</feature>
<dbReference type="HOGENOM" id="CLU_767961_0_0_1"/>
<evidence type="ECO:0000256" key="4">
    <source>
        <dbReference type="ARBA" id="ARBA00023242"/>
    </source>
</evidence>
<dbReference type="GO" id="GO:0070411">
    <property type="term" value="F:I-SMAD binding"/>
    <property type="evidence" value="ECO:0007669"/>
    <property type="project" value="TreeGrafter"/>
</dbReference>
<evidence type="ECO:0000313" key="8">
    <source>
        <dbReference type="Proteomes" id="UP000014500"/>
    </source>
</evidence>
<keyword evidence="8" id="KW-1185">Reference proteome</keyword>
<dbReference type="InterPro" id="IPR013019">
    <property type="entry name" value="MAD_homology_MH1"/>
</dbReference>
<evidence type="ECO:0000259" key="6">
    <source>
        <dbReference type="PROSITE" id="PS51075"/>
    </source>
</evidence>
<dbReference type="SMART" id="SM00523">
    <property type="entry name" value="DWA"/>
    <property type="match status" value="1"/>
</dbReference>
<dbReference type="PROSITE" id="PS51075">
    <property type="entry name" value="MH1"/>
    <property type="match status" value="1"/>
</dbReference>
<name>T1JHA7_STRMM</name>
<dbReference type="InterPro" id="IPR003619">
    <property type="entry name" value="MAD_homology1_Dwarfin-type"/>
</dbReference>
<feature type="domain" description="MH1" evidence="6">
    <location>
        <begin position="174"/>
        <end position="318"/>
    </location>
</feature>
<dbReference type="PANTHER" id="PTHR13703">
    <property type="entry name" value="SMAD"/>
    <property type="match status" value="1"/>
</dbReference>
<feature type="compositionally biased region" description="Basic and acidic residues" evidence="5">
    <location>
        <begin position="97"/>
        <end position="114"/>
    </location>
</feature>
<feature type="region of interest" description="Disordered" evidence="5">
    <location>
        <begin position="187"/>
        <end position="207"/>
    </location>
</feature>